<evidence type="ECO:0000256" key="1">
    <source>
        <dbReference type="SAM" id="SignalP"/>
    </source>
</evidence>
<protein>
    <submittedName>
        <fullName evidence="2">Protein YdcL</fullName>
    </submittedName>
</protein>
<dbReference type="EMBL" id="CAADIW010000050">
    <property type="protein sequence ID" value="VFS41190.1"/>
    <property type="molecule type" value="Genomic_DNA"/>
</dbReference>
<dbReference type="PROSITE" id="PS51257">
    <property type="entry name" value="PROKAR_LIPOPROTEIN"/>
    <property type="match status" value="1"/>
</dbReference>
<sequence>MRTHSLFKVALLSGLLAMAGCASKVAAPDQFFWFFKRLLWLATNNVCDGETHAALG</sequence>
<dbReference type="AlphaFoldDB" id="A0A484YY22"/>
<proteinExistence type="predicted"/>
<evidence type="ECO:0000313" key="3">
    <source>
        <dbReference type="Proteomes" id="UP000351155"/>
    </source>
</evidence>
<gene>
    <name evidence="2" type="primary">ydcL</name>
    <name evidence="2" type="ORF">NCTC12126_04466</name>
</gene>
<feature type="signal peptide" evidence="1">
    <location>
        <begin position="1"/>
        <end position="26"/>
    </location>
</feature>
<name>A0A484YY22_9ENTR</name>
<evidence type="ECO:0000313" key="2">
    <source>
        <dbReference type="EMBL" id="VFS41190.1"/>
    </source>
</evidence>
<accession>A0A484YY22</accession>
<feature type="chain" id="PRO_5019791346" evidence="1">
    <location>
        <begin position="27"/>
        <end position="56"/>
    </location>
</feature>
<organism evidence="2 3">
    <name type="scientific">Enterobacter cancerogenus</name>
    <dbReference type="NCBI Taxonomy" id="69218"/>
    <lineage>
        <taxon>Bacteria</taxon>
        <taxon>Pseudomonadati</taxon>
        <taxon>Pseudomonadota</taxon>
        <taxon>Gammaproteobacteria</taxon>
        <taxon>Enterobacterales</taxon>
        <taxon>Enterobacteriaceae</taxon>
        <taxon>Enterobacter</taxon>
        <taxon>Enterobacter cloacae complex</taxon>
    </lineage>
</organism>
<reference evidence="2 3" key="1">
    <citation type="submission" date="2019-03" db="EMBL/GenBank/DDBJ databases">
        <authorList>
            <consortium name="Pathogen Informatics"/>
        </authorList>
    </citation>
    <scope>NUCLEOTIDE SEQUENCE [LARGE SCALE GENOMIC DNA]</scope>
    <source>
        <strain evidence="2 3">NCTC12126</strain>
    </source>
</reference>
<dbReference type="Proteomes" id="UP000351155">
    <property type="component" value="Unassembled WGS sequence"/>
</dbReference>
<keyword evidence="1" id="KW-0732">Signal</keyword>